<keyword evidence="11" id="KW-1185">Reference proteome</keyword>
<feature type="non-terminal residue" evidence="10">
    <location>
        <position position="1"/>
    </location>
</feature>
<feature type="transmembrane region" description="Helical" evidence="9">
    <location>
        <begin position="386"/>
        <end position="406"/>
    </location>
</feature>
<dbReference type="AlphaFoldDB" id="D8R470"/>
<sequence length="440" mass="51164">RSLELTPTWSVAIVCTLFVVISLLGERSLHHLGQWLSRTKRKPLYAALEKIKEELMLLGFISLLITITASYVSKICIKSSFFDKQRMPCHLPSSSKKEADHLLVSNRRRELASLENSCTEGHEPFISFLGLEQLHRFLFVMAVTHILYSCLTMLLAIMKVHTWIKWEEEAHTHVDNQEQLAELTKTLTLKRQSTFAAYHASSLWSRNSLLLGVLCFFRQFGQSVTKSDYLALRMGFVTKHKTRPRYDFHSYMIRSLEDEFKDIVGISVIFWTFVVCFFLFDVHGVNLFFWMSLVPIVMVLVVGAKLQYVIAKLALEDSGLSGPRIAGLKPRDTLFWFNKPRLMLHLIHFILFQDAFELATFLWVWWQFGWDSCLMQNRIFSYSRVVTGFLVQILCSYSTLPLYALVTQMGSNYKRAIFQEHIVDSIHNWKKAAKKRNKDH</sequence>
<gene>
    <name evidence="8" type="primary">MLO</name>
    <name evidence="10" type="ORF">SELMODRAFT_31594</name>
</gene>
<feature type="transmembrane region" description="Helical" evidence="9">
    <location>
        <begin position="55"/>
        <end position="73"/>
    </location>
</feature>
<evidence type="ECO:0000256" key="2">
    <source>
        <dbReference type="ARBA" id="ARBA00006574"/>
    </source>
</evidence>
<feature type="transmembrane region" description="Helical" evidence="9">
    <location>
        <begin position="263"/>
        <end position="281"/>
    </location>
</feature>
<accession>D8R470</accession>
<evidence type="ECO:0000256" key="7">
    <source>
        <dbReference type="ARBA" id="ARBA00023265"/>
    </source>
</evidence>
<dbReference type="KEGG" id="smo:SELMODRAFT_31594"/>
<dbReference type="OMA" id="GMNTITC"/>
<evidence type="ECO:0000256" key="3">
    <source>
        <dbReference type="ARBA" id="ARBA00022692"/>
    </source>
</evidence>
<keyword evidence="5 8" id="KW-1133">Transmembrane helix</keyword>
<dbReference type="InParanoid" id="D8R470"/>
<name>D8R470_SELML</name>
<evidence type="ECO:0000256" key="4">
    <source>
        <dbReference type="ARBA" id="ARBA00022821"/>
    </source>
</evidence>
<dbReference type="OrthoDB" id="1388414at2759"/>
<dbReference type="PANTHER" id="PTHR31942:SF77">
    <property type="entry name" value="MLO-LIKE PROTEIN 14"/>
    <property type="match status" value="1"/>
</dbReference>
<dbReference type="Pfam" id="PF03094">
    <property type="entry name" value="Mlo"/>
    <property type="match status" value="1"/>
</dbReference>
<evidence type="ECO:0000256" key="8">
    <source>
        <dbReference type="RuleBase" id="RU280816"/>
    </source>
</evidence>
<keyword evidence="6 8" id="KW-0472">Membrane</keyword>
<dbReference type="eggNOG" id="KOG0017">
    <property type="taxonomic scope" value="Eukaryota"/>
</dbReference>
<comment type="function">
    <text evidence="8">May be involved in modulation of pathogen defense and leaf cell death.</text>
</comment>
<feature type="non-terminal residue" evidence="10">
    <location>
        <position position="440"/>
    </location>
</feature>
<keyword evidence="3 8" id="KW-0812">Transmembrane</keyword>
<comment type="domain">
    <text evidence="8">The C-terminus contains a calmodulin-binding domain, which binds calmodulin in a calcium-dependent fashion.</text>
</comment>
<comment type="similarity">
    <text evidence="2 8">Belongs to the MLO family.</text>
</comment>
<dbReference type="STRING" id="88036.D8R470"/>
<dbReference type="PANTHER" id="PTHR31942">
    <property type="entry name" value="MLO-LIKE PROTEIN 1"/>
    <property type="match status" value="1"/>
</dbReference>
<dbReference type="FunCoup" id="D8R470">
    <property type="interactions" value="102"/>
</dbReference>
<feature type="transmembrane region" description="Helical" evidence="9">
    <location>
        <begin position="287"/>
        <end position="306"/>
    </location>
</feature>
<evidence type="ECO:0000256" key="5">
    <source>
        <dbReference type="ARBA" id="ARBA00022989"/>
    </source>
</evidence>
<evidence type="ECO:0000313" key="10">
    <source>
        <dbReference type="EMBL" id="EFJ33409.1"/>
    </source>
</evidence>
<dbReference type="GO" id="GO:0006952">
    <property type="term" value="P:defense response"/>
    <property type="evidence" value="ECO:0007669"/>
    <property type="project" value="UniProtKB-KW"/>
</dbReference>
<dbReference type="Proteomes" id="UP000001514">
    <property type="component" value="Unassembled WGS sequence"/>
</dbReference>
<evidence type="ECO:0000256" key="6">
    <source>
        <dbReference type="ARBA" id="ARBA00023136"/>
    </source>
</evidence>
<evidence type="ECO:0000313" key="11">
    <source>
        <dbReference type="Proteomes" id="UP000001514"/>
    </source>
</evidence>
<organism evidence="11">
    <name type="scientific">Selaginella moellendorffii</name>
    <name type="common">Spikemoss</name>
    <dbReference type="NCBI Taxonomy" id="88036"/>
    <lineage>
        <taxon>Eukaryota</taxon>
        <taxon>Viridiplantae</taxon>
        <taxon>Streptophyta</taxon>
        <taxon>Embryophyta</taxon>
        <taxon>Tracheophyta</taxon>
        <taxon>Lycopodiopsida</taxon>
        <taxon>Selaginellales</taxon>
        <taxon>Selaginellaceae</taxon>
        <taxon>Selaginella</taxon>
    </lineage>
</organism>
<evidence type="ECO:0000256" key="1">
    <source>
        <dbReference type="ARBA" id="ARBA00004141"/>
    </source>
</evidence>
<keyword evidence="4 8" id="KW-0611">Plant defense</keyword>
<keyword evidence="7 8" id="KW-0568">Pathogenesis-related protein</keyword>
<dbReference type="Gramene" id="EFJ33409">
    <property type="protein sequence ID" value="EFJ33409"/>
    <property type="gene ID" value="SELMODRAFT_31594"/>
</dbReference>
<dbReference type="InterPro" id="IPR004326">
    <property type="entry name" value="Mlo"/>
</dbReference>
<evidence type="ECO:0000256" key="9">
    <source>
        <dbReference type="SAM" id="Phobius"/>
    </source>
</evidence>
<keyword evidence="8" id="KW-0112">Calmodulin-binding</keyword>
<proteinExistence type="inferred from homology"/>
<dbReference type="EMBL" id="GL377571">
    <property type="protein sequence ID" value="EFJ33409.1"/>
    <property type="molecule type" value="Genomic_DNA"/>
</dbReference>
<protein>
    <recommendedName>
        <fullName evidence="8">MLO-like protein</fullName>
    </recommendedName>
</protein>
<dbReference type="HOGENOM" id="CLU_024720_2_1_1"/>
<feature type="transmembrane region" description="Helical" evidence="9">
    <location>
        <begin position="346"/>
        <end position="366"/>
    </location>
</feature>
<reference evidence="10 11" key="1">
    <citation type="journal article" date="2011" name="Science">
        <title>The Selaginella genome identifies genetic changes associated with the evolution of vascular plants.</title>
        <authorList>
            <person name="Banks J.A."/>
            <person name="Nishiyama T."/>
            <person name="Hasebe M."/>
            <person name="Bowman J.L."/>
            <person name="Gribskov M."/>
            <person name="dePamphilis C."/>
            <person name="Albert V.A."/>
            <person name="Aono N."/>
            <person name="Aoyama T."/>
            <person name="Ambrose B.A."/>
            <person name="Ashton N.W."/>
            <person name="Axtell M.J."/>
            <person name="Barker E."/>
            <person name="Barker M.S."/>
            <person name="Bennetzen J.L."/>
            <person name="Bonawitz N.D."/>
            <person name="Chapple C."/>
            <person name="Cheng C."/>
            <person name="Correa L.G."/>
            <person name="Dacre M."/>
            <person name="DeBarry J."/>
            <person name="Dreyer I."/>
            <person name="Elias M."/>
            <person name="Engstrom E.M."/>
            <person name="Estelle M."/>
            <person name="Feng L."/>
            <person name="Finet C."/>
            <person name="Floyd S.K."/>
            <person name="Frommer W.B."/>
            <person name="Fujita T."/>
            <person name="Gramzow L."/>
            <person name="Gutensohn M."/>
            <person name="Harholt J."/>
            <person name="Hattori M."/>
            <person name="Heyl A."/>
            <person name="Hirai T."/>
            <person name="Hiwatashi Y."/>
            <person name="Ishikawa M."/>
            <person name="Iwata M."/>
            <person name="Karol K.G."/>
            <person name="Koehler B."/>
            <person name="Kolukisaoglu U."/>
            <person name="Kubo M."/>
            <person name="Kurata T."/>
            <person name="Lalonde S."/>
            <person name="Li K."/>
            <person name="Li Y."/>
            <person name="Litt A."/>
            <person name="Lyons E."/>
            <person name="Manning G."/>
            <person name="Maruyama T."/>
            <person name="Michael T.P."/>
            <person name="Mikami K."/>
            <person name="Miyazaki S."/>
            <person name="Morinaga S."/>
            <person name="Murata T."/>
            <person name="Mueller-Roeber B."/>
            <person name="Nelson D.R."/>
            <person name="Obara M."/>
            <person name="Oguri Y."/>
            <person name="Olmstead R.G."/>
            <person name="Onodera N."/>
            <person name="Petersen B.L."/>
            <person name="Pils B."/>
            <person name="Prigge M."/>
            <person name="Rensing S.A."/>
            <person name="Riano-Pachon D.M."/>
            <person name="Roberts A.W."/>
            <person name="Sato Y."/>
            <person name="Scheller H.V."/>
            <person name="Schulz B."/>
            <person name="Schulz C."/>
            <person name="Shakirov E.V."/>
            <person name="Shibagaki N."/>
            <person name="Shinohara N."/>
            <person name="Shippen D.E."/>
            <person name="Soerensen I."/>
            <person name="Sotooka R."/>
            <person name="Sugimoto N."/>
            <person name="Sugita M."/>
            <person name="Sumikawa N."/>
            <person name="Tanurdzic M."/>
            <person name="Theissen G."/>
            <person name="Ulvskov P."/>
            <person name="Wakazuki S."/>
            <person name="Weng J.K."/>
            <person name="Willats W.W."/>
            <person name="Wipf D."/>
            <person name="Wolf P.G."/>
            <person name="Yang L."/>
            <person name="Zimmer A.D."/>
            <person name="Zhu Q."/>
            <person name="Mitros T."/>
            <person name="Hellsten U."/>
            <person name="Loque D."/>
            <person name="Otillar R."/>
            <person name="Salamov A."/>
            <person name="Schmutz J."/>
            <person name="Shapiro H."/>
            <person name="Lindquist E."/>
            <person name="Lucas S."/>
            <person name="Rokhsar D."/>
            <person name="Grigoriev I.V."/>
        </authorList>
    </citation>
    <scope>NUCLEOTIDE SEQUENCE [LARGE SCALE GENOMIC DNA]</scope>
</reference>
<dbReference type="GO" id="GO:0016020">
    <property type="term" value="C:membrane"/>
    <property type="evidence" value="ECO:0007669"/>
    <property type="project" value="UniProtKB-SubCell"/>
</dbReference>
<feature type="transmembrane region" description="Helical" evidence="9">
    <location>
        <begin position="6"/>
        <end position="25"/>
    </location>
</feature>
<feature type="transmembrane region" description="Helical" evidence="9">
    <location>
        <begin position="137"/>
        <end position="157"/>
    </location>
</feature>
<dbReference type="GO" id="GO:0005516">
    <property type="term" value="F:calmodulin binding"/>
    <property type="evidence" value="ECO:0007669"/>
    <property type="project" value="UniProtKB-KW"/>
</dbReference>
<comment type="subcellular location">
    <subcellularLocation>
        <location evidence="1 8">Membrane</location>
        <topology evidence="1 8">Multi-pass membrane protein</topology>
    </subcellularLocation>
</comment>